<keyword evidence="5" id="KW-1185">Reference proteome</keyword>
<dbReference type="SUPFAM" id="SSF53335">
    <property type="entry name" value="S-adenosyl-L-methionine-dependent methyltransferases"/>
    <property type="match status" value="1"/>
</dbReference>
<gene>
    <name evidence="4" type="primary">pglF</name>
    <name evidence="4" type="ORF">CLORY_00390</name>
</gene>
<evidence type="ECO:0000313" key="5">
    <source>
        <dbReference type="Proteomes" id="UP000190080"/>
    </source>
</evidence>
<dbReference type="AlphaFoldDB" id="A0A1V4IYR1"/>
<evidence type="ECO:0000259" key="3">
    <source>
        <dbReference type="Pfam" id="PF02719"/>
    </source>
</evidence>
<dbReference type="OrthoDB" id="9803111at2"/>
<feature type="transmembrane region" description="Helical" evidence="2">
    <location>
        <begin position="108"/>
        <end position="130"/>
    </location>
</feature>
<dbReference type="STRING" id="1450648.CLORY_00390"/>
<dbReference type="CDD" id="cd05237">
    <property type="entry name" value="UDP_invert_4-6DH_SDR_e"/>
    <property type="match status" value="1"/>
</dbReference>
<keyword evidence="2" id="KW-1133">Transmembrane helix</keyword>
<keyword evidence="2" id="KW-0812">Transmembrane</keyword>
<dbReference type="GO" id="GO:0016829">
    <property type="term" value="F:lyase activity"/>
    <property type="evidence" value="ECO:0007669"/>
    <property type="project" value="UniProtKB-KW"/>
</dbReference>
<dbReference type="PANTHER" id="PTHR43318">
    <property type="entry name" value="UDP-N-ACETYLGLUCOSAMINE 4,6-DEHYDRATASE"/>
    <property type="match status" value="1"/>
</dbReference>
<proteinExistence type="inferred from homology"/>
<evidence type="ECO:0000256" key="1">
    <source>
        <dbReference type="ARBA" id="ARBA00007430"/>
    </source>
</evidence>
<protein>
    <submittedName>
        <fullName evidence="4">UDP-N-acetyl-alpha-D-glucosamine C6 dehydratase</fullName>
        <ecNumber evidence="4">4.2.1.135</ecNumber>
    </submittedName>
</protein>
<dbReference type="PANTHER" id="PTHR43318:SF1">
    <property type="entry name" value="POLYSACCHARIDE BIOSYNTHESIS PROTEIN EPSC-RELATED"/>
    <property type="match status" value="1"/>
</dbReference>
<dbReference type="Pfam" id="PF02719">
    <property type="entry name" value="Polysacc_synt_2"/>
    <property type="match status" value="1"/>
</dbReference>
<dbReference type="InterPro" id="IPR003869">
    <property type="entry name" value="Polysac_CapD-like"/>
</dbReference>
<dbReference type="Pfam" id="PF13727">
    <property type="entry name" value="CoA_binding_3"/>
    <property type="match status" value="1"/>
</dbReference>
<dbReference type="EC" id="4.2.1.135" evidence="4"/>
<dbReference type="Gene3D" id="3.40.50.720">
    <property type="entry name" value="NAD(P)-binding Rossmann-like Domain"/>
    <property type="match status" value="2"/>
</dbReference>
<dbReference type="EMBL" id="MZGV01000001">
    <property type="protein sequence ID" value="OPJ65039.1"/>
    <property type="molecule type" value="Genomic_DNA"/>
</dbReference>
<dbReference type="InterPro" id="IPR029063">
    <property type="entry name" value="SAM-dependent_MTases_sf"/>
</dbReference>
<dbReference type="InterPro" id="IPR036291">
    <property type="entry name" value="NAD(P)-bd_dom_sf"/>
</dbReference>
<comment type="caution">
    <text evidence="4">The sequence shown here is derived from an EMBL/GenBank/DDBJ whole genome shotgun (WGS) entry which is preliminary data.</text>
</comment>
<dbReference type="SUPFAM" id="SSF51735">
    <property type="entry name" value="NAD(P)-binding Rossmann-fold domains"/>
    <property type="match status" value="1"/>
</dbReference>
<organism evidence="4 5">
    <name type="scientific">Clostridium oryzae</name>
    <dbReference type="NCBI Taxonomy" id="1450648"/>
    <lineage>
        <taxon>Bacteria</taxon>
        <taxon>Bacillati</taxon>
        <taxon>Bacillota</taxon>
        <taxon>Clostridia</taxon>
        <taxon>Eubacteriales</taxon>
        <taxon>Clostridiaceae</taxon>
        <taxon>Clostridium</taxon>
    </lineage>
</organism>
<dbReference type="InterPro" id="IPR051203">
    <property type="entry name" value="Polysaccharide_Synthase-Rel"/>
</dbReference>
<evidence type="ECO:0000256" key="2">
    <source>
        <dbReference type="SAM" id="Phobius"/>
    </source>
</evidence>
<feature type="domain" description="Polysaccharide biosynthesis protein CapD-like" evidence="3">
    <location>
        <begin position="290"/>
        <end position="573"/>
    </location>
</feature>
<keyword evidence="2" id="KW-0472">Membrane</keyword>
<dbReference type="Proteomes" id="UP000190080">
    <property type="component" value="Unassembled WGS sequence"/>
</dbReference>
<accession>A0A1V4IYR1</accession>
<keyword evidence="4" id="KW-0456">Lyase</keyword>
<reference evidence="4 5" key="1">
    <citation type="submission" date="2017-03" db="EMBL/GenBank/DDBJ databases">
        <title>Genome sequence of Clostridium oryzae DSM 28571.</title>
        <authorList>
            <person name="Poehlein A."/>
            <person name="Daniel R."/>
        </authorList>
    </citation>
    <scope>NUCLEOTIDE SEQUENCE [LARGE SCALE GENOMIC DNA]</scope>
    <source>
        <strain evidence="4 5">DSM 28571</strain>
    </source>
</reference>
<feature type="transmembrane region" description="Helical" evidence="2">
    <location>
        <begin position="75"/>
        <end position="96"/>
    </location>
</feature>
<name>A0A1V4IYR1_9CLOT</name>
<comment type="similarity">
    <text evidence="1">Belongs to the polysaccharide synthase family.</text>
</comment>
<sequence>MAKHNEFVVTDIVLIIFALLSSLLLRFDFGMDGAFKDYAQFIIMSMPPVIIFTLSFNKLFNLYNNYWNYASVEELLSIIYSVSLSNVAFIFYSYFINYKLIRINYYRFPFSVHIIFWILSVVLLGGARFMHRVYSSSERCYKKDQGKRKLLIVGAGEAGVMLIREIKRHRELNYSIVGLIDDDIKKLNKTICGIEVLGTRKDILNICKECEIEDIIVAIPSAGLSDKREIYNICKHTNCRLKTIPGIYEILDGKHSLKNVRDVSIEDLLERDEIKLNVDGINEYIHNKVVLVTGGGGSIGSELCRQLARFSPEKIIIFDVYENGAYELQLELKHNFPEVGIEVIIGSIRDYGILTSMFYRYKPEIVFHAAAHKHVPLMEENAAEAVKNNILGTYNLLKCCNSFGVKKFVQISTDKAVNPTNVMGATKRFCEIMVQAFNKGSNTEYVAVRFGNVLGSSGSVVPLFKEQIARGGPVTVTHPEVNRFFMTIPEAAQLVLEAAAMAKGGEIFVLDMGKPVKIVDLARDLIRLSGFTPDEDIKIEFIGLRKGEKLYEEPLMNELVLDNTKHEKIFVEKPMKYSMSYVNAAINEFKKVSELSSDDICELLEKEVPTYKRDNCKKEAKSQLLMV</sequence>
<dbReference type="RefSeq" id="WP_079421565.1">
    <property type="nucleotide sequence ID" value="NZ_MZGV01000001.1"/>
</dbReference>
<evidence type="ECO:0000313" key="4">
    <source>
        <dbReference type="EMBL" id="OPJ65039.1"/>
    </source>
</evidence>
<feature type="transmembrane region" description="Helical" evidence="2">
    <location>
        <begin position="41"/>
        <end position="63"/>
    </location>
</feature>
<feature type="transmembrane region" description="Helical" evidence="2">
    <location>
        <begin position="12"/>
        <end position="29"/>
    </location>
</feature>